<evidence type="ECO:0000256" key="1">
    <source>
        <dbReference type="ARBA" id="ARBA00022729"/>
    </source>
</evidence>
<feature type="domain" description="VWFD" evidence="6">
    <location>
        <begin position="395"/>
        <end position="585"/>
    </location>
</feature>
<feature type="domain" description="Ig-like" evidence="5">
    <location>
        <begin position="165"/>
        <end position="267"/>
    </location>
</feature>
<dbReference type="PROSITE" id="PS50835">
    <property type="entry name" value="IG_LIKE"/>
    <property type="match status" value="1"/>
</dbReference>
<dbReference type="GeneID" id="111126752"/>
<dbReference type="RefSeq" id="XP_022327299.1">
    <property type="nucleotide sequence ID" value="XM_022471591.1"/>
</dbReference>
<dbReference type="GO" id="GO:0009986">
    <property type="term" value="C:cell surface"/>
    <property type="evidence" value="ECO:0007669"/>
    <property type="project" value="TreeGrafter"/>
</dbReference>
<keyword evidence="7" id="KW-1185">Reference proteome</keyword>
<accession>A0A8B8DI86</accession>
<reference evidence="8" key="1">
    <citation type="submission" date="2025-08" db="UniProtKB">
        <authorList>
            <consortium name="RefSeq"/>
        </authorList>
    </citation>
    <scope>IDENTIFICATION</scope>
    <source>
        <tissue evidence="8">Whole sample</tissue>
    </source>
</reference>
<evidence type="ECO:0000259" key="6">
    <source>
        <dbReference type="PROSITE" id="PS51233"/>
    </source>
</evidence>
<keyword evidence="1 4" id="KW-0732">Signal</keyword>
<dbReference type="InterPro" id="IPR057774">
    <property type="entry name" value="D8C_UMOD/GP2/OIT3-like"/>
</dbReference>
<dbReference type="AlphaFoldDB" id="A0A8B8DI86"/>
<sequence>MKRPLLLSLHMSLLPLIFAYDPCLPNNYKSLDEPHRSALFQPESTDRELCDRHLTEGWYILNGGNDTIPTHCVTQYHCGTKFPVWMKGSLPSVGNTVDRQGCIALSHGTSGSCCELTVDMKVRNCGPFYVYHLKPTPFCPSAYCVGEAYSCNIGGSGGNCPDPYPKMTDFPVLGKPEVVQNSTVRFPCEVQYPLGQPNVGFEVTWTVDGQTLVDPVKGDKIVRHLTGDSRTTYLDYTLLKGQLGKTLKCRVRSYNTNTTAIKSDSLTSDGYFCGIKVLTEKIIVDEKGPEKTVQVESTIPIPCNTAHVDECKISFSVDTHTKDAMFSTCNYDIKLDPVTGRYLGSFKVTATKDFVSDGSQTHEVSFKPMVSFNHPVWTGYNVHPIHVTTENSEHGHCNAHGDPHLIKMDQRGNTNVYVTGELTMYECKSTSRPLQVQVKTWPCGHYHPCICALVAREGNDAVQIDMCEKRKNQHAVPEVTVLSERGLDGTTVDRDGSGKQFFINFPSGARVAVSAYVLHNHGEKDGMMNVDIQAPPDNKGCGRGICGLWNDNPHDDLLGADGRHYSSDHVTEFAETWRVKSSESLFNQVLTYQSIYNVQHSYCTCHNGRVDCSKSSKNPSKRNCNGKCRSVRLTKLNRHHHRRYSDDDIDGDVPIDEAITKKRENFNYKPRDVFPTATGISEEDARRMCKDGLGQSTLFMRCHDEPGMNIAALIDSCMEDVKASGSNLFLVTQMSAFDSLCQNEVMKKISNYQTSPEGDLIPPLDVTEQTCPNQCSRRGSCVLGHCQCQSGYTAVDCSVSLSDPPSIVQLRGDGLCDIRRRPCLQTNLIVENIMESGNLTCRFDPLTRTGNSENMVGELVSAWELLCPVPDHGASTGSPLQQFNVSISVDGTVFSQPHTFVVYDSVCHNCDVTGNCHLKSDACLINGHCYPSGYISTQHNKVCNPARSQTEWSSPALNHFTAIASGCQCQQDTSRYDCACCRNGGCQCLKDPSQCADCSRLEC</sequence>
<evidence type="ECO:0000313" key="7">
    <source>
        <dbReference type="Proteomes" id="UP000694844"/>
    </source>
</evidence>
<dbReference type="PANTHER" id="PTHR14949">
    <property type="entry name" value="EGF-LIKE-DOMAIN, MULTIPLE 7, 8"/>
    <property type="match status" value="1"/>
</dbReference>
<proteinExistence type="predicted"/>
<keyword evidence="2" id="KW-1015">Disulfide bond</keyword>
<dbReference type="FunFam" id="2.10.25.10:FF:000001">
    <property type="entry name" value="Tenascin C"/>
    <property type="match status" value="1"/>
</dbReference>
<organism evidence="7 8">
    <name type="scientific">Crassostrea virginica</name>
    <name type="common">Eastern oyster</name>
    <dbReference type="NCBI Taxonomy" id="6565"/>
    <lineage>
        <taxon>Eukaryota</taxon>
        <taxon>Metazoa</taxon>
        <taxon>Spiralia</taxon>
        <taxon>Lophotrochozoa</taxon>
        <taxon>Mollusca</taxon>
        <taxon>Bivalvia</taxon>
        <taxon>Autobranchia</taxon>
        <taxon>Pteriomorphia</taxon>
        <taxon>Ostreida</taxon>
        <taxon>Ostreoidea</taxon>
        <taxon>Ostreidae</taxon>
        <taxon>Crassostrea</taxon>
    </lineage>
</organism>
<dbReference type="InterPro" id="IPR001846">
    <property type="entry name" value="VWF_type-D"/>
</dbReference>
<dbReference type="Pfam" id="PF23283">
    <property type="entry name" value="D8C_UMOD"/>
    <property type="match status" value="1"/>
</dbReference>
<feature type="chain" id="PRO_5034983360" evidence="4">
    <location>
        <begin position="20"/>
        <end position="1003"/>
    </location>
</feature>
<dbReference type="OrthoDB" id="6049036at2759"/>
<dbReference type="InterPro" id="IPR058727">
    <property type="entry name" value="Helical_Vwde"/>
</dbReference>
<dbReference type="GO" id="GO:0005576">
    <property type="term" value="C:extracellular region"/>
    <property type="evidence" value="ECO:0007669"/>
    <property type="project" value="TreeGrafter"/>
</dbReference>
<name>A0A8B8DI86_CRAVI</name>
<evidence type="ECO:0000256" key="3">
    <source>
        <dbReference type="ARBA" id="ARBA00023180"/>
    </source>
</evidence>
<dbReference type="Gene3D" id="2.10.25.10">
    <property type="entry name" value="Laminin"/>
    <property type="match status" value="1"/>
</dbReference>
<protein>
    <submittedName>
        <fullName evidence="8">von Willebrand factor D and EGF domain-containing protein-like</fullName>
    </submittedName>
</protein>
<dbReference type="PANTHER" id="PTHR14949:SF54">
    <property type="entry name" value="VWFD DOMAIN-CONTAINING PROTEIN"/>
    <property type="match status" value="1"/>
</dbReference>
<dbReference type="InterPro" id="IPR050969">
    <property type="entry name" value="Dev_Signal_Modulators"/>
</dbReference>
<dbReference type="Pfam" id="PF26129">
    <property type="entry name" value="Vwde"/>
    <property type="match status" value="1"/>
</dbReference>
<dbReference type="GO" id="GO:0005102">
    <property type="term" value="F:signaling receptor binding"/>
    <property type="evidence" value="ECO:0007669"/>
    <property type="project" value="TreeGrafter"/>
</dbReference>
<dbReference type="Pfam" id="PF23106">
    <property type="entry name" value="EGF_Teneurin"/>
    <property type="match status" value="1"/>
</dbReference>
<dbReference type="PROSITE" id="PS51233">
    <property type="entry name" value="VWFD"/>
    <property type="match status" value="1"/>
</dbReference>
<gene>
    <name evidence="8" type="primary">LOC111126752</name>
</gene>
<keyword evidence="3" id="KW-0325">Glycoprotein</keyword>
<feature type="signal peptide" evidence="4">
    <location>
        <begin position="1"/>
        <end position="19"/>
    </location>
</feature>
<evidence type="ECO:0000259" key="5">
    <source>
        <dbReference type="PROSITE" id="PS50835"/>
    </source>
</evidence>
<dbReference type="InterPro" id="IPR007110">
    <property type="entry name" value="Ig-like_dom"/>
</dbReference>
<evidence type="ECO:0000256" key="2">
    <source>
        <dbReference type="ARBA" id="ARBA00023157"/>
    </source>
</evidence>
<dbReference type="KEGG" id="cvn:111126752"/>
<evidence type="ECO:0000256" key="4">
    <source>
        <dbReference type="SAM" id="SignalP"/>
    </source>
</evidence>
<dbReference type="Proteomes" id="UP000694844">
    <property type="component" value="Chromosome 3"/>
</dbReference>
<evidence type="ECO:0000313" key="8">
    <source>
        <dbReference type="RefSeq" id="XP_022327299.1"/>
    </source>
</evidence>